<evidence type="ECO:0000259" key="5">
    <source>
        <dbReference type="Pfam" id="PF02934"/>
    </source>
</evidence>
<dbReference type="GO" id="GO:0050567">
    <property type="term" value="F:glutaminyl-tRNA synthase (glutamine-hydrolyzing) activity"/>
    <property type="evidence" value="ECO:0007669"/>
    <property type="project" value="TreeGrafter"/>
</dbReference>
<evidence type="ECO:0000256" key="1">
    <source>
        <dbReference type="ARBA" id="ARBA00022598"/>
    </source>
</evidence>
<keyword evidence="4" id="KW-0648">Protein biosynthesis</keyword>
<dbReference type="SUPFAM" id="SSF55931">
    <property type="entry name" value="Glutamine synthetase/guanido kinase"/>
    <property type="match status" value="1"/>
</dbReference>
<feature type="non-terminal residue" evidence="6">
    <location>
        <position position="109"/>
    </location>
</feature>
<sequence>MVIGIEIHIELNTKTKMFSSQPNLYSDTPNIYVSPIDLAYPGTLPIVNKQAVIKAIKLAKALNMEIDHLIRFDRKNYFYPDLTKGYQITQQFNPIGKNGSVKIKVDNDW</sequence>
<proteinExistence type="predicted"/>
<dbReference type="InterPro" id="IPR006075">
    <property type="entry name" value="Asn/Gln-tRNA_Trfase_suB/E_cat"/>
</dbReference>
<protein>
    <submittedName>
        <fullName evidence="6">Aspartyl/glutamyl-tRNA(Asn/Gln) amidotransferase subunit B</fullName>
        <ecNumber evidence="6">6.3.5.-</ecNumber>
    </submittedName>
</protein>
<dbReference type="GO" id="GO:0006412">
    <property type="term" value="P:translation"/>
    <property type="evidence" value="ECO:0007669"/>
    <property type="project" value="UniProtKB-KW"/>
</dbReference>
<feature type="domain" description="Aspartyl/Glutamyl-tRNA(Gln) amidotransferase subunit B/E catalytic" evidence="5">
    <location>
        <begin position="1"/>
        <end position="107"/>
    </location>
</feature>
<evidence type="ECO:0000256" key="2">
    <source>
        <dbReference type="ARBA" id="ARBA00022741"/>
    </source>
</evidence>
<dbReference type="InterPro" id="IPR014746">
    <property type="entry name" value="Gln_synth/guanido_kin_cat_dom"/>
</dbReference>
<dbReference type="KEGG" id="mala:NCTC10135_01239"/>
<dbReference type="GO" id="GO:0070681">
    <property type="term" value="P:glutaminyl-tRNAGln biosynthesis via transamidation"/>
    <property type="evidence" value="ECO:0007669"/>
    <property type="project" value="TreeGrafter"/>
</dbReference>
<keyword evidence="1 6" id="KW-0436">Ligase</keyword>
<organism evidence="6 7">
    <name type="scientific">Metamycoplasma alkalescens</name>
    <dbReference type="NCBI Taxonomy" id="45363"/>
    <lineage>
        <taxon>Bacteria</taxon>
        <taxon>Bacillati</taxon>
        <taxon>Mycoplasmatota</taxon>
        <taxon>Mycoplasmoidales</taxon>
        <taxon>Metamycoplasmataceae</taxon>
        <taxon>Metamycoplasma</taxon>
    </lineage>
</organism>
<dbReference type="AlphaFoldDB" id="A0A3B0PBJ2"/>
<keyword evidence="2" id="KW-0547">Nucleotide-binding</keyword>
<reference evidence="7" key="1">
    <citation type="submission" date="2018-06" db="EMBL/GenBank/DDBJ databases">
        <authorList>
            <consortium name="Pathogen Informatics"/>
        </authorList>
    </citation>
    <scope>NUCLEOTIDE SEQUENCE [LARGE SCALE GENOMIC DNA]</scope>
    <source>
        <strain evidence="7">NCTC10135</strain>
    </source>
</reference>
<dbReference type="PANTHER" id="PTHR11659">
    <property type="entry name" value="GLUTAMYL-TRNA GLN AMIDOTRANSFERASE SUBUNIT B MITOCHONDRIAL AND PROKARYOTIC PET112-RELATED"/>
    <property type="match status" value="1"/>
</dbReference>
<dbReference type="EMBL" id="LS991949">
    <property type="protein sequence ID" value="SYV90714.1"/>
    <property type="molecule type" value="Genomic_DNA"/>
</dbReference>
<name>A0A3B0PBJ2_9BACT</name>
<evidence type="ECO:0000313" key="7">
    <source>
        <dbReference type="Proteomes" id="UP000259864"/>
    </source>
</evidence>
<dbReference type="GO" id="GO:0005524">
    <property type="term" value="F:ATP binding"/>
    <property type="evidence" value="ECO:0007669"/>
    <property type="project" value="UniProtKB-KW"/>
</dbReference>
<gene>
    <name evidence="6" type="primary">MCYN0324_2</name>
    <name evidence="6" type="ORF">NCTC10135_01239</name>
</gene>
<dbReference type="EC" id="6.3.5.-" evidence="6"/>
<dbReference type="PANTHER" id="PTHR11659:SF0">
    <property type="entry name" value="GLUTAMYL-TRNA(GLN) AMIDOTRANSFERASE SUBUNIT B, MITOCHONDRIAL"/>
    <property type="match status" value="1"/>
</dbReference>
<dbReference type="InterPro" id="IPR017959">
    <property type="entry name" value="Asn/Gln-tRNA_amidoTrfase_suB/E"/>
</dbReference>
<dbReference type="Pfam" id="PF02934">
    <property type="entry name" value="GatB_N"/>
    <property type="match status" value="1"/>
</dbReference>
<dbReference type="GO" id="GO:0016740">
    <property type="term" value="F:transferase activity"/>
    <property type="evidence" value="ECO:0007669"/>
    <property type="project" value="UniProtKB-KW"/>
</dbReference>
<keyword evidence="3" id="KW-0067">ATP-binding</keyword>
<keyword evidence="6" id="KW-0808">Transferase</keyword>
<evidence type="ECO:0000313" key="6">
    <source>
        <dbReference type="EMBL" id="SYV90714.1"/>
    </source>
</evidence>
<evidence type="ECO:0000256" key="4">
    <source>
        <dbReference type="ARBA" id="ARBA00022917"/>
    </source>
</evidence>
<evidence type="ECO:0000256" key="3">
    <source>
        <dbReference type="ARBA" id="ARBA00022840"/>
    </source>
</evidence>
<accession>A0A3B0PBJ2</accession>
<dbReference type="Proteomes" id="UP000259864">
    <property type="component" value="Chromosome 1"/>
</dbReference>